<gene>
    <name evidence="8" type="ORF">JHL17_23360</name>
</gene>
<keyword evidence="4 8" id="KW-0067">ATP-binding</keyword>
<dbReference type="EMBL" id="JAENHM010000061">
    <property type="protein sequence ID" value="MBK1840346.1"/>
    <property type="molecule type" value="Genomic_DNA"/>
</dbReference>
<dbReference type="InterPro" id="IPR027417">
    <property type="entry name" value="P-loop_NTPase"/>
</dbReference>
<dbReference type="PANTHER" id="PTHR42734:SF6">
    <property type="entry name" value="MOLYBDATE IMPORT ATP-BINDING PROTEIN MOLC"/>
    <property type="match status" value="1"/>
</dbReference>
<reference evidence="9" key="1">
    <citation type="submission" date="2021-01" db="EMBL/GenBank/DDBJ databases">
        <title>Genome public.</title>
        <authorList>
            <person name="Liu C."/>
            <person name="Sun Q."/>
        </authorList>
    </citation>
    <scope>NUCLEOTIDE SEQUENCE [LARGE SCALE GENOMIC DNA]</scope>
    <source>
        <strain evidence="9">YIM B02556</strain>
    </source>
</reference>
<evidence type="ECO:0000256" key="2">
    <source>
        <dbReference type="ARBA" id="ARBA00022448"/>
    </source>
</evidence>
<evidence type="ECO:0000256" key="6">
    <source>
        <dbReference type="ARBA" id="ARBA00023065"/>
    </source>
</evidence>
<evidence type="ECO:0000256" key="5">
    <source>
        <dbReference type="ARBA" id="ARBA00022906"/>
    </source>
</evidence>
<dbReference type="InterPro" id="IPR003439">
    <property type="entry name" value="ABC_transporter-like_ATP-bd"/>
</dbReference>
<evidence type="ECO:0000256" key="3">
    <source>
        <dbReference type="ARBA" id="ARBA00022741"/>
    </source>
</evidence>
<protein>
    <submittedName>
        <fullName evidence="8">ABC transporter ATP-binding protein</fullName>
    </submittedName>
</protein>
<evidence type="ECO:0000313" key="8">
    <source>
        <dbReference type="EMBL" id="MBK1840346.1"/>
    </source>
</evidence>
<keyword evidence="2" id="KW-0813">Transport</keyword>
<proteinExistence type="inferred from homology"/>
<keyword evidence="3" id="KW-0547">Nucleotide-binding</keyword>
<keyword evidence="6" id="KW-0406">Ion transport</keyword>
<keyword evidence="9" id="KW-1185">Reference proteome</keyword>
<sequence>MTGLEIRLEDAGVRRGERWIFRHLGLALSAGRCLAVLGPNGRGKTTLIRALAGLLPLAEGRRRAPAAIGYVSQSIGDTVPYRCLDVVVMGRARRIGLFGAPNRADYRAAEEALAQVDGLRFAERPFSRLSGGERQIVMLARALVTGADLLILDEPASALDLANQALLLRVIERLRRDGRHAILFSTHLPQHALCVADEALLMMGVEEHLQGPADAVMTEANLARLYGIPIHRTRVAGQVEAVVPVFLPAADTPGLRQ</sequence>
<dbReference type="SUPFAM" id="SSF52540">
    <property type="entry name" value="P-loop containing nucleoside triphosphate hydrolases"/>
    <property type="match status" value="1"/>
</dbReference>
<dbReference type="InterPro" id="IPR050153">
    <property type="entry name" value="Metal_Ion_Import_ABC"/>
</dbReference>
<dbReference type="InterPro" id="IPR003593">
    <property type="entry name" value="AAA+_ATPase"/>
</dbReference>
<dbReference type="Pfam" id="PF00005">
    <property type="entry name" value="ABC_tran"/>
    <property type="match status" value="1"/>
</dbReference>
<dbReference type="PANTHER" id="PTHR42734">
    <property type="entry name" value="METAL TRANSPORT SYSTEM ATP-BINDING PROTEIN TM_0124-RELATED"/>
    <property type="match status" value="1"/>
</dbReference>
<comment type="similarity">
    <text evidence="1">Belongs to the ABC transporter superfamily.</text>
</comment>
<keyword evidence="5" id="KW-0864">Zinc transport</keyword>
<dbReference type="RefSeq" id="WP_200196871.1">
    <property type="nucleotide sequence ID" value="NZ_JAENHM010000061.1"/>
</dbReference>
<comment type="caution">
    <text evidence="8">The sequence shown here is derived from an EMBL/GenBank/DDBJ whole genome shotgun (WGS) entry which is preliminary data.</text>
</comment>
<dbReference type="Proteomes" id="UP000652760">
    <property type="component" value="Unassembled WGS sequence"/>
</dbReference>
<dbReference type="Gene3D" id="3.40.50.300">
    <property type="entry name" value="P-loop containing nucleotide triphosphate hydrolases"/>
    <property type="match status" value="1"/>
</dbReference>
<dbReference type="PROSITE" id="PS50893">
    <property type="entry name" value="ABC_TRANSPORTER_2"/>
    <property type="match status" value="1"/>
</dbReference>
<accession>A0ABS1FA91</accession>
<dbReference type="GO" id="GO:0005524">
    <property type="term" value="F:ATP binding"/>
    <property type="evidence" value="ECO:0007669"/>
    <property type="project" value="UniProtKB-KW"/>
</dbReference>
<dbReference type="SMART" id="SM00382">
    <property type="entry name" value="AAA"/>
    <property type="match status" value="1"/>
</dbReference>
<feature type="domain" description="ABC transporter" evidence="7">
    <location>
        <begin position="6"/>
        <end position="229"/>
    </location>
</feature>
<evidence type="ECO:0000313" key="9">
    <source>
        <dbReference type="Proteomes" id="UP000652760"/>
    </source>
</evidence>
<evidence type="ECO:0000256" key="4">
    <source>
        <dbReference type="ARBA" id="ARBA00022840"/>
    </source>
</evidence>
<name>A0ABS1FA91_9PROT</name>
<evidence type="ECO:0000259" key="7">
    <source>
        <dbReference type="PROSITE" id="PS50893"/>
    </source>
</evidence>
<organism evidence="8 9">
    <name type="scientific">Azospirillum endophyticum</name>
    <dbReference type="NCBI Taxonomy" id="2800326"/>
    <lineage>
        <taxon>Bacteria</taxon>
        <taxon>Pseudomonadati</taxon>
        <taxon>Pseudomonadota</taxon>
        <taxon>Alphaproteobacteria</taxon>
        <taxon>Rhodospirillales</taxon>
        <taxon>Azospirillaceae</taxon>
        <taxon>Azospirillum</taxon>
    </lineage>
</organism>
<keyword evidence="5" id="KW-0862">Zinc</keyword>
<evidence type="ECO:0000256" key="1">
    <source>
        <dbReference type="ARBA" id="ARBA00005417"/>
    </source>
</evidence>